<sequence length="445" mass="46397">MKPARGLGSRARPSSARAAAQDAPARAEVLPRSSRRMLTPRRPPPLGGAKPRRPSSRLVAAGGLTSGWTCWTALSASVFFSQVVDNYKLGKLLSPPAVTMLISMVFGALGVLPNGGQEFEFIWTWIMPLATCLYLLPLDLRQLRNFPQIFLAFVIGAFGTVVGTVAGYFVMRGGVSWKAASSMCASCVGGSLNFAAVSRALGLSQVDSSAALASDSFGMMLYLMVLMAIPVKAAAAAEGARGLASSSVKGAKPEVTSKSLLFSLTAASLSCFLGDSIANWLCMPAWSLAFISLVAPLVGLGTASVLSLLPKQSEAKPNPTVTQDEVFAGSFRLGSVLMLFFFATIGAKANFADMLHASPGIFCLLAVIIAIHLGLSMLLGRLLRVPLRVILIASNANVGGPATACAMAATKGWHDLLQPALLVGSFGYAVGSVIGLAVSQVLKLM</sequence>
<feature type="transmembrane region" description="Helical" evidence="2">
    <location>
        <begin position="119"/>
        <end position="137"/>
    </location>
</feature>
<dbReference type="EMBL" id="HBHL01010157">
    <property type="protein sequence ID" value="CAD9717917.1"/>
    <property type="molecule type" value="Transcribed_RNA"/>
</dbReference>
<dbReference type="Pfam" id="PF05684">
    <property type="entry name" value="DUF819"/>
    <property type="match status" value="1"/>
</dbReference>
<dbReference type="AlphaFoldDB" id="A0A7S2X144"/>
<evidence type="ECO:0000256" key="1">
    <source>
        <dbReference type="SAM" id="MobiDB-lite"/>
    </source>
</evidence>
<feature type="transmembrane region" description="Helical" evidence="2">
    <location>
        <begin position="221"/>
        <end position="240"/>
    </location>
</feature>
<dbReference type="PANTHER" id="PTHR34289">
    <property type="entry name" value="PROTEIN, PUTATIVE (DUF819)-RELATED"/>
    <property type="match status" value="1"/>
</dbReference>
<evidence type="ECO:0008006" key="4">
    <source>
        <dbReference type="Google" id="ProtNLM"/>
    </source>
</evidence>
<keyword evidence="2" id="KW-0812">Transmembrane</keyword>
<dbReference type="InterPro" id="IPR008537">
    <property type="entry name" value="DUF819"/>
</dbReference>
<reference evidence="3" key="1">
    <citation type="submission" date="2021-01" db="EMBL/GenBank/DDBJ databases">
        <authorList>
            <person name="Corre E."/>
            <person name="Pelletier E."/>
            <person name="Niang G."/>
            <person name="Scheremetjew M."/>
            <person name="Finn R."/>
            <person name="Kale V."/>
            <person name="Holt S."/>
            <person name="Cochrane G."/>
            <person name="Meng A."/>
            <person name="Brown T."/>
            <person name="Cohen L."/>
        </authorList>
    </citation>
    <scope>NUCLEOTIDE SEQUENCE</scope>
    <source>
        <strain evidence="3">CCMP1205</strain>
    </source>
</reference>
<keyword evidence="2" id="KW-0472">Membrane</keyword>
<feature type="transmembrane region" description="Helical" evidence="2">
    <location>
        <begin position="149"/>
        <end position="171"/>
    </location>
</feature>
<feature type="compositionally biased region" description="Low complexity" evidence="1">
    <location>
        <begin position="1"/>
        <end position="32"/>
    </location>
</feature>
<dbReference type="PANTHER" id="PTHR34289:SF8">
    <property type="entry name" value="DUF819 DOMAIN-CONTAINING PROTEIN"/>
    <property type="match status" value="1"/>
</dbReference>
<gene>
    <name evidence="3" type="ORF">CPRI1469_LOCUS6782</name>
</gene>
<evidence type="ECO:0000256" key="2">
    <source>
        <dbReference type="SAM" id="Phobius"/>
    </source>
</evidence>
<feature type="transmembrane region" description="Helical" evidence="2">
    <location>
        <begin position="183"/>
        <end position="201"/>
    </location>
</feature>
<feature type="transmembrane region" description="Helical" evidence="2">
    <location>
        <begin position="359"/>
        <end position="380"/>
    </location>
</feature>
<feature type="transmembrane region" description="Helical" evidence="2">
    <location>
        <begin position="387"/>
        <end position="409"/>
    </location>
</feature>
<feature type="transmembrane region" description="Helical" evidence="2">
    <location>
        <begin position="421"/>
        <end position="442"/>
    </location>
</feature>
<evidence type="ECO:0000313" key="3">
    <source>
        <dbReference type="EMBL" id="CAD9717917.1"/>
    </source>
</evidence>
<feature type="region of interest" description="Disordered" evidence="1">
    <location>
        <begin position="1"/>
        <end position="55"/>
    </location>
</feature>
<proteinExistence type="predicted"/>
<feature type="transmembrane region" description="Helical" evidence="2">
    <location>
        <begin position="330"/>
        <end position="347"/>
    </location>
</feature>
<protein>
    <recommendedName>
        <fullName evidence="4">DUF819 domain-containing protein</fullName>
    </recommendedName>
</protein>
<feature type="transmembrane region" description="Helical" evidence="2">
    <location>
        <begin position="92"/>
        <end position="112"/>
    </location>
</feature>
<keyword evidence="2" id="KW-1133">Transmembrane helix</keyword>
<feature type="transmembrane region" description="Helical" evidence="2">
    <location>
        <begin position="287"/>
        <end position="309"/>
    </location>
</feature>
<accession>A0A7S2X144</accession>
<organism evidence="3">
    <name type="scientific">Chloropicon primus</name>
    <dbReference type="NCBI Taxonomy" id="1764295"/>
    <lineage>
        <taxon>Eukaryota</taxon>
        <taxon>Viridiplantae</taxon>
        <taxon>Chlorophyta</taxon>
        <taxon>Chloropicophyceae</taxon>
        <taxon>Chloropicales</taxon>
        <taxon>Chloropicaceae</taxon>
        <taxon>Chloropicon</taxon>
    </lineage>
</organism>
<feature type="transmembrane region" description="Helical" evidence="2">
    <location>
        <begin position="260"/>
        <end position="281"/>
    </location>
</feature>
<name>A0A7S2X144_9CHLO</name>
<feature type="transmembrane region" description="Helical" evidence="2">
    <location>
        <begin position="58"/>
        <end position="80"/>
    </location>
</feature>